<dbReference type="InterPro" id="IPR044068">
    <property type="entry name" value="CB"/>
</dbReference>
<organism evidence="8 9">
    <name type="scientific">Fructilactobacillus myrtifloralis</name>
    <dbReference type="NCBI Taxonomy" id="2940301"/>
    <lineage>
        <taxon>Bacteria</taxon>
        <taxon>Bacillati</taxon>
        <taxon>Bacillota</taxon>
        <taxon>Bacilli</taxon>
        <taxon>Lactobacillales</taxon>
        <taxon>Lactobacillaceae</taxon>
        <taxon>Fructilactobacillus</taxon>
    </lineage>
</organism>
<dbReference type="PROSITE" id="PS51900">
    <property type="entry name" value="CB"/>
    <property type="match status" value="1"/>
</dbReference>
<dbReference type="InterPro" id="IPR010998">
    <property type="entry name" value="Integrase_recombinase_N"/>
</dbReference>
<dbReference type="InterPro" id="IPR050808">
    <property type="entry name" value="Phage_Integrase"/>
</dbReference>
<proteinExistence type="inferred from homology"/>
<dbReference type="Gene3D" id="1.10.443.10">
    <property type="entry name" value="Intergrase catalytic core"/>
    <property type="match status" value="1"/>
</dbReference>
<evidence type="ECO:0000256" key="1">
    <source>
        <dbReference type="ARBA" id="ARBA00008857"/>
    </source>
</evidence>
<dbReference type="EMBL" id="CP097116">
    <property type="protein sequence ID" value="USS85116.1"/>
    <property type="molecule type" value="Genomic_DNA"/>
</dbReference>
<dbReference type="Proteomes" id="UP001056707">
    <property type="component" value="Chromosome"/>
</dbReference>
<evidence type="ECO:0000256" key="3">
    <source>
        <dbReference type="ARBA" id="ARBA00023125"/>
    </source>
</evidence>
<dbReference type="Pfam" id="PF00589">
    <property type="entry name" value="Phage_integrase"/>
    <property type="match status" value="1"/>
</dbReference>
<evidence type="ECO:0000313" key="8">
    <source>
        <dbReference type="EMBL" id="USS85116.1"/>
    </source>
</evidence>
<evidence type="ECO:0000256" key="2">
    <source>
        <dbReference type="ARBA" id="ARBA00022908"/>
    </source>
</evidence>
<dbReference type="PANTHER" id="PTHR30629">
    <property type="entry name" value="PROPHAGE INTEGRASE"/>
    <property type="match status" value="1"/>
</dbReference>
<accession>A0ABY5BQB4</accession>
<dbReference type="Pfam" id="PF14659">
    <property type="entry name" value="Phage_int_SAM_3"/>
    <property type="match status" value="1"/>
</dbReference>
<keyword evidence="4" id="KW-0233">DNA recombination</keyword>
<evidence type="ECO:0000259" key="7">
    <source>
        <dbReference type="PROSITE" id="PS51900"/>
    </source>
</evidence>
<keyword evidence="3 5" id="KW-0238">DNA-binding</keyword>
<name>A0ABY5BQB4_9LACO</name>
<comment type="similarity">
    <text evidence="1">Belongs to the 'phage' integrase family.</text>
</comment>
<dbReference type="InterPro" id="IPR004107">
    <property type="entry name" value="Integrase_SAM-like_N"/>
</dbReference>
<evidence type="ECO:0000259" key="6">
    <source>
        <dbReference type="PROSITE" id="PS51898"/>
    </source>
</evidence>
<keyword evidence="9" id="KW-1185">Reference proteome</keyword>
<dbReference type="InterPro" id="IPR013762">
    <property type="entry name" value="Integrase-like_cat_sf"/>
</dbReference>
<dbReference type="RefSeq" id="WP_252750011.1">
    <property type="nucleotide sequence ID" value="NZ_CP097116.1"/>
</dbReference>
<reference evidence="8" key="1">
    <citation type="submission" date="2022-05" db="EMBL/GenBank/DDBJ databases">
        <authorList>
            <person name="Oliphant S.A."/>
            <person name="Watson-Haigh N.S."/>
            <person name="Sumby K.M."/>
            <person name="Gardner J.M."/>
            <person name="Jiranek V."/>
        </authorList>
    </citation>
    <scope>NUCLEOTIDE SEQUENCE</scope>
    <source>
        <strain evidence="8">KI16_H9</strain>
    </source>
</reference>
<dbReference type="PROSITE" id="PS51898">
    <property type="entry name" value="TYR_RECOMBINASE"/>
    <property type="match status" value="1"/>
</dbReference>
<keyword evidence="2" id="KW-0229">DNA integration</keyword>
<dbReference type="CDD" id="cd01189">
    <property type="entry name" value="INT_ICEBs1_C_like"/>
    <property type="match status" value="1"/>
</dbReference>
<evidence type="ECO:0000256" key="5">
    <source>
        <dbReference type="PROSITE-ProRule" id="PRU01248"/>
    </source>
</evidence>
<feature type="domain" description="Tyr recombinase" evidence="6">
    <location>
        <begin position="176"/>
        <end position="378"/>
    </location>
</feature>
<feature type="domain" description="Core-binding (CB)" evidence="7">
    <location>
        <begin position="65"/>
        <end position="150"/>
    </location>
</feature>
<dbReference type="Gene3D" id="1.10.150.130">
    <property type="match status" value="1"/>
</dbReference>
<dbReference type="PANTHER" id="PTHR30629:SF6">
    <property type="entry name" value="PROPHAGE INTEGRASE INTA-RELATED"/>
    <property type="match status" value="1"/>
</dbReference>
<sequence>MTNIRKYTTKGGKTGYFFNLYIGVDPKTKKSVRKKVKCTTKKEAQLKLARLQYQVKSGKFDFNKPQIITFTELYHRWLENEYSQRNLKASTVTTTERNFKLHILPCFGDCDISKITAEDVYKAVRTWENEKIKKTNQLKNYVSNVLQYGVVTGLIERNVVLGIRVRKHDQQITRDTIGNYYEEDELNQFLTLTKQHYKGQPQPFIFFSLLAFTGMRKGEAFALTWDDINFRHNTIDINKTLSKAGNELVIQSPKTKGSKRKLTVPPKIIRLLKHWKVKQREYLFALGTSNNPGHLVFTNTKGQLLQPTKSTYWLSTIQNKYNLKHVTAHGFRHTFATLSFAHGMDVKTVSKYLGHSNIDTTMDIYTAVTKEQENNASQIMDKLINL</sequence>
<protein>
    <submittedName>
        <fullName evidence="8">Site-specific integrase</fullName>
    </submittedName>
</protein>
<dbReference type="SUPFAM" id="SSF56349">
    <property type="entry name" value="DNA breaking-rejoining enzymes"/>
    <property type="match status" value="1"/>
</dbReference>
<evidence type="ECO:0000313" key="9">
    <source>
        <dbReference type="Proteomes" id="UP001056707"/>
    </source>
</evidence>
<evidence type="ECO:0000256" key="4">
    <source>
        <dbReference type="ARBA" id="ARBA00023172"/>
    </source>
</evidence>
<gene>
    <name evidence="8" type="ORF">M3M35_00120</name>
</gene>
<dbReference type="InterPro" id="IPR011010">
    <property type="entry name" value="DNA_brk_join_enz"/>
</dbReference>
<dbReference type="InterPro" id="IPR002104">
    <property type="entry name" value="Integrase_catalytic"/>
</dbReference>